<dbReference type="InterPro" id="IPR008250">
    <property type="entry name" value="ATPase_P-typ_transduc_dom_A_sf"/>
</dbReference>
<feature type="transmembrane region" description="Helical" evidence="15">
    <location>
        <begin position="277"/>
        <end position="294"/>
    </location>
</feature>
<dbReference type="eggNOG" id="COG2217">
    <property type="taxonomic scope" value="Bacteria"/>
</dbReference>
<dbReference type="GO" id="GO:0043682">
    <property type="term" value="F:P-type divalent copper transporter activity"/>
    <property type="evidence" value="ECO:0007669"/>
    <property type="project" value="TreeGrafter"/>
</dbReference>
<dbReference type="InterPro" id="IPR023214">
    <property type="entry name" value="HAD_sf"/>
</dbReference>
<reference evidence="17 18" key="2">
    <citation type="journal article" date="2013" name="PLoS ONE">
        <title>INDIGO - INtegrated Data Warehouse of MIcrobial GenOmes with Examples from the Red Sea Extremophiles.</title>
        <authorList>
            <person name="Alam I."/>
            <person name="Antunes A."/>
            <person name="Kamau A.A."/>
            <person name="Ba Alawi W."/>
            <person name="Kalkatawi M."/>
            <person name="Stingl U."/>
            <person name="Bajic V.B."/>
        </authorList>
    </citation>
    <scope>NUCLEOTIDE SEQUENCE [LARGE SCALE GENOMIC DNA]</scope>
    <source>
        <strain evidence="17 18">E1L3A</strain>
    </source>
</reference>
<dbReference type="InterPro" id="IPR027256">
    <property type="entry name" value="P-typ_ATPase_IB"/>
</dbReference>
<dbReference type="EMBL" id="AFNV02000021">
    <property type="protein sequence ID" value="ERJ18243.1"/>
    <property type="molecule type" value="Genomic_DNA"/>
</dbReference>
<dbReference type="InterPro" id="IPR059000">
    <property type="entry name" value="ATPase_P-type_domA"/>
</dbReference>
<evidence type="ECO:0000256" key="3">
    <source>
        <dbReference type="ARBA" id="ARBA00022448"/>
    </source>
</evidence>
<dbReference type="Pfam" id="PF12156">
    <property type="entry name" value="ATPase-cat_bd"/>
    <property type="match status" value="1"/>
</dbReference>
<dbReference type="InterPro" id="IPR036412">
    <property type="entry name" value="HAD-like_sf"/>
</dbReference>
<dbReference type="RefSeq" id="WP_021031784.1">
    <property type="nucleotide sequence ID" value="NZ_AFNV02000021.1"/>
</dbReference>
<dbReference type="SUPFAM" id="SSF56784">
    <property type="entry name" value="HAD-like"/>
    <property type="match status" value="1"/>
</dbReference>
<dbReference type="InterPro" id="IPR006121">
    <property type="entry name" value="HMA_dom"/>
</dbReference>
<evidence type="ECO:0000256" key="10">
    <source>
        <dbReference type="ARBA" id="ARBA00022842"/>
    </source>
</evidence>
<dbReference type="NCBIfam" id="TIGR01494">
    <property type="entry name" value="ATPase_P-type"/>
    <property type="match status" value="1"/>
</dbReference>
<dbReference type="Pfam" id="PF00403">
    <property type="entry name" value="HMA"/>
    <property type="match status" value="1"/>
</dbReference>
<dbReference type="GO" id="GO:0055070">
    <property type="term" value="P:copper ion homeostasis"/>
    <property type="evidence" value="ECO:0007669"/>
    <property type="project" value="TreeGrafter"/>
</dbReference>
<evidence type="ECO:0000256" key="7">
    <source>
        <dbReference type="ARBA" id="ARBA00022723"/>
    </source>
</evidence>
<keyword evidence="14 15" id="KW-0472">Membrane</keyword>
<feature type="transmembrane region" description="Helical" evidence="15">
    <location>
        <begin position="253"/>
        <end position="271"/>
    </location>
</feature>
<dbReference type="PANTHER" id="PTHR43520:SF5">
    <property type="entry name" value="CATION-TRANSPORTING P-TYPE ATPASE-RELATED"/>
    <property type="match status" value="1"/>
</dbReference>
<dbReference type="Gene3D" id="2.70.150.10">
    <property type="entry name" value="Calcium-transporting ATPase, cytoplasmic transduction domain A"/>
    <property type="match status" value="1"/>
</dbReference>
<evidence type="ECO:0000256" key="13">
    <source>
        <dbReference type="ARBA" id="ARBA00023065"/>
    </source>
</evidence>
<keyword evidence="11" id="KW-1278">Translocase</keyword>
<dbReference type="GO" id="GO:0016887">
    <property type="term" value="F:ATP hydrolysis activity"/>
    <property type="evidence" value="ECO:0007669"/>
    <property type="project" value="InterPro"/>
</dbReference>
<dbReference type="Gene3D" id="3.40.50.1000">
    <property type="entry name" value="HAD superfamily/HAD-like"/>
    <property type="match status" value="1"/>
</dbReference>
<evidence type="ECO:0000256" key="14">
    <source>
        <dbReference type="ARBA" id="ARBA00023136"/>
    </source>
</evidence>
<dbReference type="GO" id="GO:0005507">
    <property type="term" value="F:copper ion binding"/>
    <property type="evidence" value="ECO:0007669"/>
    <property type="project" value="TreeGrafter"/>
</dbReference>
<keyword evidence="10" id="KW-0460">Magnesium</keyword>
<dbReference type="InterPro" id="IPR001757">
    <property type="entry name" value="P_typ_ATPase"/>
</dbReference>
<keyword evidence="17" id="KW-0378">Hydrolase</keyword>
<keyword evidence="13" id="KW-0406">Ion transport</keyword>
<dbReference type="InterPro" id="IPR023298">
    <property type="entry name" value="ATPase_P-typ_TM_dom_sf"/>
</dbReference>
<keyword evidence="7 15" id="KW-0479">Metal-binding</keyword>
<dbReference type="EC" id="3.6.3.12" evidence="17"/>
<dbReference type="PROSITE" id="PS01229">
    <property type="entry name" value="COF_2"/>
    <property type="match status" value="1"/>
</dbReference>
<dbReference type="InterPro" id="IPR021993">
    <property type="entry name" value="ATPase-cat-bd"/>
</dbReference>
<dbReference type="SUPFAM" id="SSF55008">
    <property type="entry name" value="HMA, heavy metal-associated domain"/>
    <property type="match status" value="1"/>
</dbReference>
<dbReference type="NCBIfam" id="TIGR01511">
    <property type="entry name" value="ATPase-IB1_Cu"/>
    <property type="match status" value="1"/>
</dbReference>
<evidence type="ECO:0000256" key="9">
    <source>
        <dbReference type="ARBA" id="ARBA00022840"/>
    </source>
</evidence>
<feature type="transmembrane region" description="Helical" evidence="15">
    <location>
        <begin position="213"/>
        <end position="232"/>
    </location>
</feature>
<dbReference type="NCBIfam" id="TIGR01525">
    <property type="entry name" value="ATPase-IB_hvy"/>
    <property type="match status" value="1"/>
</dbReference>
<feature type="transmembrane region" description="Helical" evidence="15">
    <location>
        <begin position="749"/>
        <end position="769"/>
    </location>
</feature>
<keyword evidence="6 15" id="KW-0812">Transmembrane</keyword>
<dbReference type="OrthoDB" id="9814270at2"/>
<reference evidence="17 18" key="1">
    <citation type="journal article" date="2011" name="J. Bacteriol.">
        <title>Genome sequence of Salinisphaera shabanensis, a gammaproteobacterium from the harsh, variable environment of the brine-seawater interface of the Shaban Deep in the Red Sea.</title>
        <authorList>
            <person name="Antunes A."/>
            <person name="Alam I."/>
            <person name="Bajic V.B."/>
            <person name="Stingl U."/>
        </authorList>
    </citation>
    <scope>NUCLEOTIDE SEQUENCE [LARGE SCALE GENOMIC DNA]</scope>
    <source>
        <strain evidence="17 18">E1L3A</strain>
    </source>
</reference>
<proteinExistence type="inferred from homology"/>
<feature type="transmembrane region" description="Helical" evidence="15">
    <location>
        <begin position="429"/>
        <end position="449"/>
    </location>
</feature>
<keyword evidence="4 15" id="KW-1003">Cell membrane</keyword>
<feature type="transmembrane region" description="Helical" evidence="15">
    <location>
        <begin position="183"/>
        <end position="201"/>
    </location>
</feature>
<evidence type="ECO:0000256" key="8">
    <source>
        <dbReference type="ARBA" id="ARBA00022741"/>
    </source>
</evidence>
<accession>U2FV96</accession>
<organism evidence="17 18">
    <name type="scientific">Salinisphaera shabanensis E1L3A</name>
    <dbReference type="NCBI Taxonomy" id="1033802"/>
    <lineage>
        <taxon>Bacteria</taxon>
        <taxon>Pseudomonadati</taxon>
        <taxon>Pseudomonadota</taxon>
        <taxon>Gammaproteobacteria</taxon>
        <taxon>Salinisphaerales</taxon>
        <taxon>Salinisphaeraceae</taxon>
        <taxon>Salinisphaera</taxon>
    </lineage>
</organism>
<keyword evidence="5" id="KW-0597">Phosphoprotein</keyword>
<sequence length="821" mass="87740">MSDAAGQCYHCGEALPKGPVRRVMIAGVEQPMCCAGCEAVARLIDEGGLGEFYRFRSEYAPTPDAQLAAHDDEWNAYDRDSVLESYVRQVSDSTSEAVLLLENITCAACSWLIERVLIDDEGVDHIQVNPATGRAILRWRADETALSTLLRRIAQLGYRPHLLGADQAVPMFTRERRAALKRLIVAGLGMMQVMMYAVALYAGAIYDDMDADIALFLRGVSLLVATPVLLYSGTPFLRGAWRDLRARRPGMDVPVSLAIGGAYVASVYHFFTGGEIYFDSVTMFVFFLTTARFLEMSSRHRAALATGDSARALPATARRITTHGETETVALAELRAGDHVRVPAGTIVPGDGRIIAGESTFDESLLSGEFMPAAHGTAENAIAGSLNLTSSVDIEIERIGQNTLVAGIVRLLERAQSERPRLALLADRIAGIFVSAVLVLATVTGFYWWQVAPEQTLPIVLAVLVVTCPCALSLATPTAFVAGTASLARRGLLVARAGSLQTLANADHLILDKTGTLTQARLGIERVECLTPDYDRDTCRRMAAALQTHSAHPIAQAFRDDADDTLTATDVHEHAGQGIEGSLEGHHLRLGQPAWLGVSENTTDGGTPVVLEIDARPVARFVLQDTPRPQAEASLAALRELGLTLEIASGDSPGAVEALARRMGVDDWRARMTPEDKLARLRALQSEGKRVVMVGDGINDAPVLGGADVSVAMGSGSVLAQAQADMLLTRAQLADLASGVRMARRTMRVIHQNLAWAACYNLVALPLAAGGLVQPWMAALGMSASSLLVVANAARLARADHYEPIVAGTPLGPSPTPVVST</sequence>
<keyword evidence="3" id="KW-0813">Transport</keyword>
<dbReference type="STRING" id="1033802.SSPSH_002856"/>
<evidence type="ECO:0000259" key="16">
    <source>
        <dbReference type="PROSITE" id="PS50846"/>
    </source>
</evidence>
<keyword evidence="9 15" id="KW-0067">ATP-binding</keyword>
<comment type="caution">
    <text evidence="17">The sequence shown here is derived from an EMBL/GenBank/DDBJ whole genome shotgun (WGS) entry which is preliminary data.</text>
</comment>
<evidence type="ECO:0000256" key="2">
    <source>
        <dbReference type="ARBA" id="ARBA00006024"/>
    </source>
</evidence>
<feature type="domain" description="HMA" evidence="16">
    <location>
        <begin position="95"/>
        <end position="161"/>
    </location>
</feature>
<dbReference type="Proteomes" id="UP000006242">
    <property type="component" value="Unassembled WGS sequence"/>
</dbReference>
<dbReference type="GO" id="GO:0005886">
    <property type="term" value="C:plasma membrane"/>
    <property type="evidence" value="ECO:0007669"/>
    <property type="project" value="UniProtKB-SubCell"/>
</dbReference>
<dbReference type="SUPFAM" id="SSF81653">
    <property type="entry name" value="Calcium ATPase, transduction domain A"/>
    <property type="match status" value="1"/>
</dbReference>
<dbReference type="GO" id="GO:0005524">
    <property type="term" value="F:ATP binding"/>
    <property type="evidence" value="ECO:0007669"/>
    <property type="project" value="UniProtKB-UniRule"/>
</dbReference>
<dbReference type="InterPro" id="IPR036163">
    <property type="entry name" value="HMA_dom_sf"/>
</dbReference>
<name>U2FV96_9GAMM</name>
<feature type="transmembrane region" description="Helical" evidence="15">
    <location>
        <begin position="461"/>
        <end position="482"/>
    </location>
</feature>
<gene>
    <name evidence="17" type="ORF">SSPSH_002856</name>
</gene>
<evidence type="ECO:0000256" key="15">
    <source>
        <dbReference type="RuleBase" id="RU362081"/>
    </source>
</evidence>
<dbReference type="PROSITE" id="PS00154">
    <property type="entry name" value="ATPASE_E1_E2"/>
    <property type="match status" value="1"/>
</dbReference>
<dbReference type="Pfam" id="PF00122">
    <property type="entry name" value="E1-E2_ATPase"/>
    <property type="match status" value="1"/>
</dbReference>
<dbReference type="PROSITE" id="PS50846">
    <property type="entry name" value="HMA_2"/>
    <property type="match status" value="1"/>
</dbReference>
<evidence type="ECO:0000256" key="11">
    <source>
        <dbReference type="ARBA" id="ARBA00022967"/>
    </source>
</evidence>
<dbReference type="Pfam" id="PF00702">
    <property type="entry name" value="Hydrolase"/>
    <property type="match status" value="1"/>
</dbReference>
<protein>
    <submittedName>
        <fullName evidence="17">K+-transporting ATPase ATPase B chain protein</fullName>
        <ecNumber evidence="17">3.6.3.12</ecNumber>
    </submittedName>
</protein>
<evidence type="ECO:0000256" key="5">
    <source>
        <dbReference type="ARBA" id="ARBA00022553"/>
    </source>
</evidence>
<dbReference type="InterPro" id="IPR023299">
    <property type="entry name" value="ATPase_P-typ_cyto_dom_N"/>
</dbReference>
<dbReference type="NCBIfam" id="TIGR01512">
    <property type="entry name" value="ATPase-IB2_Cd"/>
    <property type="match status" value="1"/>
</dbReference>
<keyword evidence="8 15" id="KW-0547">Nucleotide-binding</keyword>
<evidence type="ECO:0000256" key="4">
    <source>
        <dbReference type="ARBA" id="ARBA00022475"/>
    </source>
</evidence>
<dbReference type="Gene3D" id="3.30.70.100">
    <property type="match status" value="1"/>
</dbReference>
<dbReference type="AlphaFoldDB" id="U2FV96"/>
<dbReference type="CDD" id="cd00371">
    <property type="entry name" value="HMA"/>
    <property type="match status" value="1"/>
</dbReference>
<comment type="similarity">
    <text evidence="2 15">Belongs to the cation transport ATPase (P-type) (TC 3.A.3) family. Type IB subfamily.</text>
</comment>
<dbReference type="InterPro" id="IPR018303">
    <property type="entry name" value="ATPase_P-typ_P_site"/>
</dbReference>
<evidence type="ECO:0000313" key="17">
    <source>
        <dbReference type="EMBL" id="ERJ18243.1"/>
    </source>
</evidence>
<comment type="subcellular location">
    <subcellularLocation>
        <location evidence="1">Cell membrane</location>
        <topology evidence="1">Multi-pass membrane protein</topology>
    </subcellularLocation>
</comment>
<evidence type="ECO:0000256" key="1">
    <source>
        <dbReference type="ARBA" id="ARBA00004651"/>
    </source>
</evidence>
<dbReference type="PANTHER" id="PTHR43520">
    <property type="entry name" value="ATP7, ISOFORM B"/>
    <property type="match status" value="1"/>
</dbReference>
<evidence type="ECO:0000256" key="12">
    <source>
        <dbReference type="ARBA" id="ARBA00022989"/>
    </source>
</evidence>
<dbReference type="PRINTS" id="PR00119">
    <property type="entry name" value="CATATPASE"/>
</dbReference>
<dbReference type="Gene3D" id="3.40.1110.10">
    <property type="entry name" value="Calcium-transporting ATPase, cytoplasmic domain N"/>
    <property type="match status" value="1"/>
</dbReference>
<dbReference type="SUPFAM" id="SSF81665">
    <property type="entry name" value="Calcium ATPase, transmembrane domain M"/>
    <property type="match status" value="1"/>
</dbReference>
<keyword evidence="12 15" id="KW-1133">Transmembrane helix</keyword>
<keyword evidence="18" id="KW-1185">Reference proteome</keyword>
<evidence type="ECO:0000313" key="18">
    <source>
        <dbReference type="Proteomes" id="UP000006242"/>
    </source>
</evidence>
<dbReference type="CDD" id="cd02079">
    <property type="entry name" value="P-type_ATPase_HM"/>
    <property type="match status" value="1"/>
</dbReference>
<evidence type="ECO:0000256" key="6">
    <source>
        <dbReference type="ARBA" id="ARBA00022692"/>
    </source>
</evidence>